<dbReference type="PANTHER" id="PTHR15682:SF2">
    <property type="entry name" value="UNHEALTHY RIBOSOME BIOGENESIS PROTEIN 2 HOMOLOG"/>
    <property type="match status" value="1"/>
</dbReference>
<feature type="domain" description="Nucleolar 27S pre-rRNA processing Urb2/Npa2 C-terminal" evidence="1">
    <location>
        <begin position="949"/>
        <end position="1158"/>
    </location>
</feature>
<dbReference type="InterPro" id="IPR018849">
    <property type="entry name" value="Urb2/Npa2_C"/>
</dbReference>
<evidence type="ECO:0000313" key="2">
    <source>
        <dbReference type="EMBL" id="KAL3232340.1"/>
    </source>
</evidence>
<evidence type="ECO:0000313" key="3">
    <source>
        <dbReference type="Proteomes" id="UP001623330"/>
    </source>
</evidence>
<comment type="caution">
    <text evidence="2">The sequence shown here is derived from an EMBL/GenBank/DDBJ whole genome shotgun (WGS) entry which is preliminary data.</text>
</comment>
<evidence type="ECO:0000259" key="1">
    <source>
        <dbReference type="Pfam" id="PF10441"/>
    </source>
</evidence>
<name>A0ABR4NUF0_9SACH</name>
<keyword evidence="3" id="KW-1185">Reference proteome</keyword>
<dbReference type="PANTHER" id="PTHR15682">
    <property type="entry name" value="UNHEALTHY RIBOSOME BIOGENESIS PROTEIN 2 HOMOLOG"/>
    <property type="match status" value="1"/>
</dbReference>
<organism evidence="2 3">
    <name type="scientific">Nakaseomyces bracarensis</name>
    <dbReference type="NCBI Taxonomy" id="273131"/>
    <lineage>
        <taxon>Eukaryota</taxon>
        <taxon>Fungi</taxon>
        <taxon>Dikarya</taxon>
        <taxon>Ascomycota</taxon>
        <taxon>Saccharomycotina</taxon>
        <taxon>Saccharomycetes</taxon>
        <taxon>Saccharomycetales</taxon>
        <taxon>Saccharomycetaceae</taxon>
        <taxon>Nakaseomyces</taxon>
    </lineage>
</organism>
<dbReference type="EMBL" id="JBEVYD010000005">
    <property type="protein sequence ID" value="KAL3232340.1"/>
    <property type="molecule type" value="Genomic_DNA"/>
</dbReference>
<dbReference type="Proteomes" id="UP001623330">
    <property type="component" value="Unassembled WGS sequence"/>
</dbReference>
<accession>A0ABR4NUF0</accession>
<sequence length="1159" mass="134838">MVRFDTAEQLTKTLRSKTITSNEVVDIIDGLDGKIPYFPKGDIFILDLIVDRWNDQKNNEFRENPKIWALFNKTWVNINDQELLKATFKNLRFGNILKLVLEAYSKDSNTDPQEFLFNLNETFELLVHSITTFQLSYEAASQIIAYVIELCSTIHFDQRVSIISKVINLTNFSSNLLKINSRMSSFFTETLLLPILNYISAFESSPEDINLVKLLKSYVLSFLFNDQVIGLESSKILEKFFSTKAIDNEAAMNFFSIAMNSLSKKNFKQLEPIFLMVIKNRDDVAPQLLNKLASTKKTLSHEFLEVLMKEALEKIKNPDFADNFERNWSLLEYTLKLDIELGIRYSNELLDLLIDNYNDFEEMCLGLWSELVKCHISAREFYIFFSKIKLYFSVKDDELPLLKNQLFSAKISNSLTLLSSTQLKDLISGYMTDIATNNLSKISARLFSILLEGFQYLESSSLSEFKPLLSNIFDFEDYTYPEQWAIKFRIMDLYDDVTDEKSLLSYISDKKLHHILSENHDDIEIYLFFMKVREYVDFSTKPVENGLMDYLNISENKIEQTMFILSNWFTEINTCFDISNISELVKIICEDNKTQNLQQLLKDDDIFEENLVTRCLINNIAVDLKSIENVRILQMVPIQCFDKNKRIELIDAITQLEDIDTEHSKALLHLLHFPTFRTKIESDPTALIRLIKSVDNRNELAEEIFNCIWNHHLNQHNDKTSLAFTETVVQLIDTKLLGQQFDKALFFIAYLIIKNEHNDKFGTLKSTFINEVPMFISKSNDNILVAWILECIYDVLLLTDTLLYKDVIQNCLKEVLDSTSLLNNPDIRSSIFLLYTLLNKDDLHFVFAHYVCFREQGLALAKLERGLRNIVYNVSDTDYEKYNRALMSIIMSVQNHEGEDMSYLFEIMVLLIKFIPKDNAIGCKLVSRLISIFYTNLERFSPSNVNVKEFVEALHELCIKKSWIFDQYTMEMLLPLSVELAYKFVFIVDNKEQSKEDLFVVILKLFTSLLNIHRIKFNQRFHAINSFFCQMIECVLNYTKFNLTAKSVKALSRCIVNYCEPNITSNKSVNKTSSNVNVVRQHLRKHVPILLVKYIELVVNKPSVDNNVRIEMSPAIYAIFDLLSNNEIQIVSTLLDGSGRQYLKSLYGEYKKVGKWIEN</sequence>
<proteinExistence type="predicted"/>
<gene>
    <name evidence="2" type="ORF">RNJ44_04256</name>
</gene>
<protein>
    <submittedName>
        <fullName evidence="2">Nucleolar pre-ribosomal-associated protein 2</fullName>
    </submittedName>
</protein>
<dbReference type="InterPro" id="IPR052609">
    <property type="entry name" value="Ribosome_Biogenesis_Reg"/>
</dbReference>
<reference evidence="2 3" key="1">
    <citation type="submission" date="2024-05" db="EMBL/GenBank/DDBJ databases">
        <title>Long read based assembly of the Candida bracarensis genome reveals expanded adhesin content.</title>
        <authorList>
            <person name="Marcet-Houben M."/>
            <person name="Ksiezopolska E."/>
            <person name="Gabaldon T."/>
        </authorList>
    </citation>
    <scope>NUCLEOTIDE SEQUENCE [LARGE SCALE GENOMIC DNA]</scope>
    <source>
        <strain evidence="2 3">CBM6</strain>
    </source>
</reference>
<dbReference type="Pfam" id="PF10441">
    <property type="entry name" value="Urb2"/>
    <property type="match status" value="1"/>
</dbReference>